<dbReference type="InterPro" id="IPR037066">
    <property type="entry name" value="Plug_dom_sf"/>
</dbReference>
<evidence type="ECO:0000256" key="11">
    <source>
        <dbReference type="RuleBase" id="RU003357"/>
    </source>
</evidence>
<sequence>MNVKLRVLSAGVLFFIGGQTLLAQKKTNDTIPEKTKEIDEVVVVAYGTQKRQSITGSITTVNAKQLQDAQSSNAMQSLTGKVGGVQISANSGQPGDPPQVRFRGIGSLSSSNNPLYVVDGVPFNGNINSISNQDIESISFLKDASANALYGSRGANGVVIITTKKAKKGKFTVNFDTKYGVNSRAVKEYDLITDPGAYYEMFYNRLVTDGVYNGKTIGAAAVEAANTMIPDWLVYNNYNVADNQLIDPATGRLNPNAKLLYHDDWAKNLFKDRTRQEYNLNIANSSEKNDVYLSLGYLNDEGYVINSGFKRYTARLNNELRLTSDIKVGVNVNYARSEQNAPIQGAGSSQYSNLFSWARNIAPIYPIWARDKAGNFLLDNTGRLQYDFGTLTGPMGLGRPYGGNLNPYGTTLLDIKRNAEDNLSGRAYASVNFLKDFNFTYNLGYDLVSGHYIDYSNNIGGDAVGYGGSITNATTNDYTITNQQLLNWNKSFNKHTISLMVGHETSDFKSKMLAGTKNNIAIPDLPILSNATKFAGLNSYNDNYKVEGYLSRLNYSYDNKYFFNASFRRDGSSVFAPENRWGNFFGLGAAWAVTNEAFLSGNKAITNLKLKASYGEQGNDNILYAGSVNLSNRSYFGYARNYYAYASQWEVVPDSDGNMTIVQVYEGNRDIKWEVSKNLNVGFELSLFNRVNIDAQYFERGVEDMIYNKPLPPSTGTRFIAANVGDMKNRGVEVSVDANIFNTPDFSWNLFANLTHYKNEITSLPSSFVSGVFKFEKGVAAYTYYLRQFAGVDSSNGDALWYMDDANGNKVTTNDYTKAKLYMSDKNLNPKAYGGFGTSVTYKGINLSVNFAYQFGGYMYDNVYQGLLPSGGDNIGQNYHKDVYNTWTPTNTNAPLPALDLSRTTQMAASDLFLIKSDYISLQDASISYDFNKNVLPEGLTGLKFGIYGSNLAMWSKRKGMDPRLARIGASGNNGLSLNNYGVVRSISLGLTVKF</sequence>
<reference evidence="14 16" key="1">
    <citation type="submission" date="2016-07" db="EMBL/GenBank/DDBJ databases">
        <authorList>
            <person name="Jeong J.-J."/>
            <person name="Kim D.W."/>
            <person name="Sang M.K."/>
            <person name="Choi I.-G."/>
            <person name="Kim K.D."/>
        </authorList>
    </citation>
    <scope>NUCLEOTIDE SEQUENCE [LARGE SCALE GENOMIC DNA]</scope>
    <source>
        <strain evidence="14 16">C-26</strain>
    </source>
</reference>
<dbReference type="PROSITE" id="PS52016">
    <property type="entry name" value="TONB_DEPENDENT_REC_3"/>
    <property type="match status" value="1"/>
</dbReference>
<dbReference type="Gene3D" id="2.40.170.20">
    <property type="entry name" value="TonB-dependent receptor, beta-barrel domain"/>
    <property type="match status" value="1"/>
</dbReference>
<keyword evidence="3 10" id="KW-1134">Transmembrane beta strand</keyword>
<comment type="similarity">
    <text evidence="10 11">Belongs to the TonB-dependent receptor family.</text>
</comment>
<evidence type="ECO:0000256" key="10">
    <source>
        <dbReference type="PROSITE-ProRule" id="PRU01360"/>
    </source>
</evidence>
<dbReference type="Proteomes" id="UP000184069">
    <property type="component" value="Unassembled WGS sequence"/>
</dbReference>
<dbReference type="InterPro" id="IPR039426">
    <property type="entry name" value="TonB-dep_rcpt-like"/>
</dbReference>
<evidence type="ECO:0000256" key="3">
    <source>
        <dbReference type="ARBA" id="ARBA00022452"/>
    </source>
</evidence>
<dbReference type="InterPro" id="IPR023997">
    <property type="entry name" value="TonB-dep_OMP_SusC/RagA_CS"/>
</dbReference>
<dbReference type="GO" id="GO:0009279">
    <property type="term" value="C:cell outer membrane"/>
    <property type="evidence" value="ECO:0007669"/>
    <property type="project" value="UniProtKB-SubCell"/>
</dbReference>
<evidence type="ECO:0000259" key="13">
    <source>
        <dbReference type="Pfam" id="PF07715"/>
    </source>
</evidence>
<dbReference type="EMBL" id="MAYF01000257">
    <property type="protein sequence ID" value="OCA78261.1"/>
    <property type="molecule type" value="Genomic_DNA"/>
</dbReference>
<evidence type="ECO:0000313" key="17">
    <source>
        <dbReference type="Proteomes" id="UP000184069"/>
    </source>
</evidence>
<evidence type="ECO:0000256" key="5">
    <source>
        <dbReference type="ARBA" id="ARBA00022729"/>
    </source>
</evidence>
<keyword evidence="2 10" id="KW-0813">Transport</keyword>
<dbReference type="PANTHER" id="PTHR30069:SF29">
    <property type="entry name" value="HEMOGLOBIN AND HEMOGLOBIN-HAPTOGLOBIN-BINDING PROTEIN 1-RELATED"/>
    <property type="match status" value="1"/>
</dbReference>
<evidence type="ECO:0000256" key="9">
    <source>
        <dbReference type="ARBA" id="ARBA00023237"/>
    </source>
</evidence>
<dbReference type="EMBL" id="FRBM01000001">
    <property type="protein sequence ID" value="SHK90575.1"/>
    <property type="molecule type" value="Genomic_DNA"/>
</dbReference>
<dbReference type="AlphaFoldDB" id="A0A1M6WAR6"/>
<feature type="domain" description="TonB-dependent receptor-like beta-barrel" evidence="12">
    <location>
        <begin position="374"/>
        <end position="951"/>
    </location>
</feature>
<gene>
    <name evidence="14" type="ORF">BBH99_09145</name>
    <name evidence="15" type="ORF">SAMN05444407_101548</name>
</gene>
<keyword evidence="4 10" id="KW-0812">Transmembrane</keyword>
<dbReference type="InterPro" id="IPR023996">
    <property type="entry name" value="TonB-dep_OMP_SusC/RagA"/>
</dbReference>
<evidence type="ECO:0000256" key="2">
    <source>
        <dbReference type="ARBA" id="ARBA00022448"/>
    </source>
</evidence>
<keyword evidence="5" id="KW-0732">Signal</keyword>
<evidence type="ECO:0000256" key="8">
    <source>
        <dbReference type="ARBA" id="ARBA00023170"/>
    </source>
</evidence>
<proteinExistence type="inferred from homology"/>
<dbReference type="GO" id="GO:0044718">
    <property type="term" value="P:siderophore transmembrane transport"/>
    <property type="evidence" value="ECO:0007669"/>
    <property type="project" value="TreeGrafter"/>
</dbReference>
<evidence type="ECO:0000259" key="12">
    <source>
        <dbReference type="Pfam" id="PF00593"/>
    </source>
</evidence>
<dbReference type="STRING" id="1423959.SAMN05444407_101548"/>
<dbReference type="Proteomes" id="UP000093508">
    <property type="component" value="Unassembled WGS sequence"/>
</dbReference>
<dbReference type="Pfam" id="PF00593">
    <property type="entry name" value="TonB_dep_Rec_b-barrel"/>
    <property type="match status" value="1"/>
</dbReference>
<keyword evidence="16" id="KW-1185">Reference proteome</keyword>
<keyword evidence="6 11" id="KW-0798">TonB box</keyword>
<organism evidence="15 17">
    <name type="scientific">Chryseobacterium contaminans</name>
    <dbReference type="NCBI Taxonomy" id="1423959"/>
    <lineage>
        <taxon>Bacteria</taxon>
        <taxon>Pseudomonadati</taxon>
        <taxon>Bacteroidota</taxon>
        <taxon>Flavobacteriia</taxon>
        <taxon>Flavobacteriales</taxon>
        <taxon>Weeksellaceae</taxon>
        <taxon>Chryseobacterium group</taxon>
        <taxon>Chryseobacterium</taxon>
    </lineage>
</organism>
<dbReference type="RefSeq" id="WP_066696438.1">
    <property type="nucleotide sequence ID" value="NZ_FRBM01000001.1"/>
</dbReference>
<dbReference type="SUPFAM" id="SSF56935">
    <property type="entry name" value="Porins"/>
    <property type="match status" value="1"/>
</dbReference>
<dbReference type="FunFam" id="2.170.130.10:FF:000008">
    <property type="entry name" value="SusC/RagA family TonB-linked outer membrane protein"/>
    <property type="match status" value="1"/>
</dbReference>
<dbReference type="InterPro" id="IPR036942">
    <property type="entry name" value="Beta-barrel_TonB_sf"/>
</dbReference>
<dbReference type="Gene3D" id="2.170.130.10">
    <property type="entry name" value="TonB-dependent receptor, plug domain"/>
    <property type="match status" value="1"/>
</dbReference>
<dbReference type="InterPro" id="IPR000531">
    <property type="entry name" value="Beta-barrel_TonB"/>
</dbReference>
<feature type="domain" description="TonB-dependent receptor plug" evidence="13">
    <location>
        <begin position="51"/>
        <end position="158"/>
    </location>
</feature>
<dbReference type="OrthoDB" id="9768177at2"/>
<evidence type="ECO:0000256" key="1">
    <source>
        <dbReference type="ARBA" id="ARBA00004571"/>
    </source>
</evidence>
<dbReference type="NCBIfam" id="TIGR04056">
    <property type="entry name" value="OMP_RagA_SusC"/>
    <property type="match status" value="1"/>
</dbReference>
<evidence type="ECO:0000313" key="16">
    <source>
        <dbReference type="Proteomes" id="UP000093508"/>
    </source>
</evidence>
<name>A0A1M6WAR6_9FLAO</name>
<evidence type="ECO:0000256" key="6">
    <source>
        <dbReference type="ARBA" id="ARBA00023077"/>
    </source>
</evidence>
<evidence type="ECO:0000256" key="4">
    <source>
        <dbReference type="ARBA" id="ARBA00022692"/>
    </source>
</evidence>
<keyword evidence="9 10" id="KW-0998">Cell outer membrane</keyword>
<evidence type="ECO:0000313" key="15">
    <source>
        <dbReference type="EMBL" id="SHK90575.1"/>
    </source>
</evidence>
<reference evidence="15 17" key="2">
    <citation type="submission" date="2016-11" db="EMBL/GenBank/DDBJ databases">
        <authorList>
            <person name="Jaros S."/>
            <person name="Januszkiewicz K."/>
            <person name="Wedrychowicz H."/>
        </authorList>
    </citation>
    <scope>NUCLEOTIDE SEQUENCE [LARGE SCALE GENOMIC DNA]</scope>
    <source>
        <strain evidence="15 17">DSM 27621</strain>
    </source>
</reference>
<keyword evidence="8" id="KW-0675">Receptor</keyword>
<keyword evidence="7 10" id="KW-0472">Membrane</keyword>
<dbReference type="Pfam" id="PF07715">
    <property type="entry name" value="Plug"/>
    <property type="match status" value="1"/>
</dbReference>
<comment type="subcellular location">
    <subcellularLocation>
        <location evidence="1 10">Cell outer membrane</location>
        <topology evidence="1 10">Multi-pass membrane protein</topology>
    </subcellularLocation>
</comment>
<dbReference type="NCBIfam" id="TIGR04057">
    <property type="entry name" value="SusC_RagA_signa"/>
    <property type="match status" value="1"/>
</dbReference>
<protein>
    <submittedName>
        <fullName evidence="14">SusC/RagA family TonB-linked outer membrane protein</fullName>
    </submittedName>
    <submittedName>
        <fullName evidence="15">TonB-linked outer membrane protein, SusC/RagA family</fullName>
    </submittedName>
</protein>
<dbReference type="PANTHER" id="PTHR30069">
    <property type="entry name" value="TONB-DEPENDENT OUTER MEMBRANE RECEPTOR"/>
    <property type="match status" value="1"/>
</dbReference>
<dbReference type="InterPro" id="IPR012910">
    <property type="entry name" value="Plug_dom"/>
</dbReference>
<accession>A0A1M6WAR6</accession>
<evidence type="ECO:0000313" key="14">
    <source>
        <dbReference type="EMBL" id="OCA78261.1"/>
    </source>
</evidence>
<evidence type="ECO:0000256" key="7">
    <source>
        <dbReference type="ARBA" id="ARBA00023136"/>
    </source>
</evidence>
<dbReference type="GO" id="GO:0015344">
    <property type="term" value="F:siderophore uptake transmembrane transporter activity"/>
    <property type="evidence" value="ECO:0007669"/>
    <property type="project" value="TreeGrafter"/>
</dbReference>